<protein>
    <submittedName>
        <fullName evidence="1">Uncharacterized protein</fullName>
    </submittedName>
</protein>
<dbReference type="Proteomes" id="UP000243589">
    <property type="component" value="Unassembled WGS sequence"/>
</dbReference>
<dbReference type="EMBL" id="LQQC01000010">
    <property type="protein sequence ID" value="KXZ58443.1"/>
    <property type="molecule type" value="Genomic_DNA"/>
</dbReference>
<sequence>MKTDVNIRPFTETTPVTLTSEQFAEEFGIPESACEEFIRLAVLNDSFSYDAQLDVFAEKTPREDYAPWVRGLLNYNLARQTAAAV</sequence>
<dbReference type="RefSeq" id="WP_062021896.1">
    <property type="nucleotide sequence ID" value="NZ_LQQC01000010.1"/>
</dbReference>
<name>A0A150H8K7_9MICO</name>
<organism evidence="1 2">
    <name type="scientific">Brevibacterium ravenspurgense</name>
    <dbReference type="NCBI Taxonomy" id="479117"/>
    <lineage>
        <taxon>Bacteria</taxon>
        <taxon>Bacillati</taxon>
        <taxon>Actinomycetota</taxon>
        <taxon>Actinomycetes</taxon>
        <taxon>Micrococcales</taxon>
        <taxon>Brevibacteriaceae</taxon>
        <taxon>Brevibacterium</taxon>
    </lineage>
</organism>
<evidence type="ECO:0000313" key="2">
    <source>
        <dbReference type="Proteomes" id="UP000243589"/>
    </source>
</evidence>
<accession>A0A150H8K7</accession>
<dbReference type="AlphaFoldDB" id="A0A150H8K7"/>
<reference evidence="1 2" key="1">
    <citation type="submission" date="2016-01" db="EMBL/GenBank/DDBJ databases">
        <title>Use of Whole Genome Sequencing to ascertain that Brevibacterium massiliense (Roux, Raoult 2009) is a later heterotypic synonym of Brevibacterium ravenspurgense (Mages 2008).</title>
        <authorList>
            <person name="Bernier A.-M."/>
            <person name="Burdz T."/>
            <person name="Huynh C."/>
            <person name="Pachecho A.L."/>
            <person name="Wiebe D."/>
            <person name="Bonner C."/>
            <person name="Bernard K."/>
        </authorList>
    </citation>
    <scope>NUCLEOTIDE SEQUENCE [LARGE SCALE GENOMIC DNA]</scope>
    <source>
        <strain evidence="1 2">CCUG56047</strain>
    </source>
</reference>
<comment type="caution">
    <text evidence="1">The sequence shown here is derived from an EMBL/GenBank/DDBJ whole genome shotgun (WGS) entry which is preliminary data.</text>
</comment>
<gene>
    <name evidence="1" type="ORF">Bravens_01492</name>
</gene>
<dbReference type="PATRIC" id="fig|479117.4.peg.1478"/>
<keyword evidence="2" id="KW-1185">Reference proteome</keyword>
<proteinExistence type="predicted"/>
<evidence type="ECO:0000313" key="1">
    <source>
        <dbReference type="EMBL" id="KXZ58443.1"/>
    </source>
</evidence>